<dbReference type="Proteomes" id="UP000001075">
    <property type="component" value="Unassembled WGS sequence"/>
</dbReference>
<accession>G3HUL0</accession>
<dbReference type="EMBL" id="JH000741">
    <property type="protein sequence ID" value="EGV99448.1"/>
    <property type="molecule type" value="Genomic_DNA"/>
</dbReference>
<evidence type="ECO:0000313" key="1">
    <source>
        <dbReference type="EMBL" id="EGV99448.1"/>
    </source>
</evidence>
<sequence length="165" mass="18574">MKEIGIMERGGTAAVIKERRDHIAVFENISDANIITPKRLIAIIWEADPYMRESIIVDATLTNTGMMTWDMSQAIITMENMKADIRTIVASPLVEVEEVATKVTTGLTTALHIIVHLGYEHFLNILKVFISHGEQEANLCLRKIKVNYTPQLQLAGIFFQYLCIA</sequence>
<dbReference type="InParanoid" id="G3HUL0"/>
<evidence type="ECO:0000313" key="2">
    <source>
        <dbReference type="Proteomes" id="UP000001075"/>
    </source>
</evidence>
<name>G3HUL0_CRIGR</name>
<protein>
    <submittedName>
        <fullName evidence="1">Uncharacterized protein</fullName>
    </submittedName>
</protein>
<reference evidence="2" key="1">
    <citation type="journal article" date="2011" name="Nat. Biotechnol.">
        <title>The genomic sequence of the Chinese hamster ovary (CHO)-K1 cell line.</title>
        <authorList>
            <person name="Xu X."/>
            <person name="Nagarajan H."/>
            <person name="Lewis N.E."/>
            <person name="Pan S."/>
            <person name="Cai Z."/>
            <person name="Liu X."/>
            <person name="Chen W."/>
            <person name="Xie M."/>
            <person name="Wang W."/>
            <person name="Hammond S."/>
            <person name="Andersen M.R."/>
            <person name="Neff N."/>
            <person name="Passarelli B."/>
            <person name="Koh W."/>
            <person name="Fan H.C."/>
            <person name="Wang J."/>
            <person name="Gui Y."/>
            <person name="Lee K.H."/>
            <person name="Betenbaugh M.J."/>
            <person name="Quake S.R."/>
            <person name="Famili I."/>
            <person name="Palsson B.O."/>
            <person name="Wang J."/>
        </authorList>
    </citation>
    <scope>NUCLEOTIDE SEQUENCE [LARGE SCALE GENOMIC DNA]</scope>
    <source>
        <strain evidence="2">CHO K1 cell line</strain>
    </source>
</reference>
<proteinExistence type="predicted"/>
<dbReference type="AlphaFoldDB" id="G3HUL0"/>
<gene>
    <name evidence="1" type="ORF">I79_014622</name>
</gene>
<organism evidence="1 2">
    <name type="scientific">Cricetulus griseus</name>
    <name type="common">Chinese hamster</name>
    <name type="synonym">Cricetulus barabensis griseus</name>
    <dbReference type="NCBI Taxonomy" id="10029"/>
    <lineage>
        <taxon>Eukaryota</taxon>
        <taxon>Metazoa</taxon>
        <taxon>Chordata</taxon>
        <taxon>Craniata</taxon>
        <taxon>Vertebrata</taxon>
        <taxon>Euteleostomi</taxon>
        <taxon>Mammalia</taxon>
        <taxon>Eutheria</taxon>
        <taxon>Euarchontoglires</taxon>
        <taxon>Glires</taxon>
        <taxon>Rodentia</taxon>
        <taxon>Myomorpha</taxon>
        <taxon>Muroidea</taxon>
        <taxon>Cricetidae</taxon>
        <taxon>Cricetinae</taxon>
        <taxon>Cricetulus</taxon>
    </lineage>
</organism>